<feature type="domain" description="Glycogen debranching enzyme C-terminal" evidence="2">
    <location>
        <begin position="420"/>
        <end position="786"/>
    </location>
</feature>
<dbReference type="InterPro" id="IPR012341">
    <property type="entry name" value="6hp_glycosidase-like_sf"/>
</dbReference>
<gene>
    <name evidence="4" type="ORF">BWQ96_09042</name>
</gene>
<dbReference type="AlphaFoldDB" id="A0A2V3IGR3"/>
<dbReference type="STRING" id="448386.A0A2V3IGR3"/>
<evidence type="ECO:0000259" key="2">
    <source>
        <dbReference type="Pfam" id="PF06202"/>
    </source>
</evidence>
<evidence type="ECO:0000256" key="1">
    <source>
        <dbReference type="SAM" id="MobiDB-lite"/>
    </source>
</evidence>
<dbReference type="Pfam" id="PF06202">
    <property type="entry name" value="GDE_C"/>
    <property type="match status" value="1"/>
</dbReference>
<dbReference type="PANTHER" id="PTHR10569:SF2">
    <property type="entry name" value="GLYCOGEN DEBRANCHING ENZYME"/>
    <property type="match status" value="1"/>
</dbReference>
<feature type="compositionally biased region" description="Low complexity" evidence="1">
    <location>
        <begin position="387"/>
        <end position="399"/>
    </location>
</feature>
<accession>A0A2V3IGR3</accession>
<feature type="domain" description="Glycogen debranching enzyme bacterial and archaeal type N-terminal" evidence="3">
    <location>
        <begin position="47"/>
        <end position="117"/>
    </location>
</feature>
<protein>
    <submittedName>
        <fullName evidence="4">Glycogen debranching enzyme</fullName>
    </submittedName>
</protein>
<dbReference type="SUPFAM" id="SSF48208">
    <property type="entry name" value="Six-hairpin glycosidases"/>
    <property type="match status" value="1"/>
</dbReference>
<dbReference type="InterPro" id="IPR024742">
    <property type="entry name" value="Glycogen_debranch_N"/>
</dbReference>
<evidence type="ECO:0000313" key="4">
    <source>
        <dbReference type="EMBL" id="PXF41228.1"/>
    </source>
</evidence>
<reference evidence="4 5" key="1">
    <citation type="journal article" date="2018" name="Mol. Biol. Evol.">
        <title>Analysis of the draft genome of the red seaweed Gracilariopsis chorda provides insights into genome size evolution in Rhodophyta.</title>
        <authorList>
            <person name="Lee J."/>
            <person name="Yang E.C."/>
            <person name="Graf L."/>
            <person name="Yang J.H."/>
            <person name="Qiu H."/>
            <person name="Zel Zion U."/>
            <person name="Chan C.X."/>
            <person name="Stephens T.G."/>
            <person name="Weber A.P.M."/>
            <person name="Boo G.H."/>
            <person name="Boo S.M."/>
            <person name="Kim K.M."/>
            <person name="Shin Y."/>
            <person name="Jung M."/>
            <person name="Lee S.J."/>
            <person name="Yim H.S."/>
            <person name="Lee J.H."/>
            <person name="Bhattacharya D."/>
            <person name="Yoon H.S."/>
        </authorList>
    </citation>
    <scope>NUCLEOTIDE SEQUENCE [LARGE SCALE GENOMIC DNA]</scope>
    <source>
        <strain evidence="4 5">SKKU-2015</strain>
        <tissue evidence="4">Whole body</tissue>
    </source>
</reference>
<dbReference type="Pfam" id="PF12439">
    <property type="entry name" value="GDE_N"/>
    <property type="match status" value="2"/>
</dbReference>
<dbReference type="InterPro" id="IPR008928">
    <property type="entry name" value="6-hairpin_glycosidase_sf"/>
</dbReference>
<dbReference type="Proteomes" id="UP000247409">
    <property type="component" value="Unassembled WGS sequence"/>
</dbReference>
<dbReference type="GO" id="GO:0005980">
    <property type="term" value="P:glycogen catabolic process"/>
    <property type="evidence" value="ECO:0007669"/>
    <property type="project" value="InterPro"/>
</dbReference>
<name>A0A2V3IGR3_9FLOR</name>
<proteinExistence type="predicted"/>
<evidence type="ECO:0000259" key="3">
    <source>
        <dbReference type="Pfam" id="PF12439"/>
    </source>
</evidence>
<sequence length="800" mass="90352">MGYSTPQRQSLPVVNEHAAPMQSSDLPTDVVYAGREVCGELPMAEAREILVTNGIGGYASMTLANSLSRSYHGLLIAALRPPLDRTLLLSKLSESVCYLDKHYHLSTDRRKKHALKKQSTSTRTSRQQNKEREKETNGLARAETGSERPDFAPPIWRNDGISTALSKLHEDEVVTPAGFELLESFRLEGTVPVFSYSIADAVLEKRMWMKHGQNTVYVTYYLRRATQAIELRMKALVNHRNHHDRTSCVRPPFNYSANVGRNGSTVSVLFTTREHHETTLSMMISRGRADLTNEWVRGFVLAEERMRGLPHVDDNLHAATFVVELPPGGVVTFVATAESNASQISLDGEAELAMQHAYERSLLQKFEDARHRAFQRRMEFEDRHSCSESSPYSDSSRSAPVKRRRKRRSVEPNIKQLVLAADQFIISRGGGRSVVAGFHWFTDWARDTMISLPGLTIVTGRYDVARSILQTFSKYVSLGMLPNRFPDDGSAPTEEDYDNADGTLWYFEAIRAYYMATGDLELLVELYPILQNIIHHHCKGTRFGIKQDSDGLLRAGCPGLALTWMDAKTNIVYTQRDGKPVELAALWYNALNCMAFFAAELEKEDECDLFTGMADVNEQSFQEKFWNEEKDYCYDVIEGGSSQTERDSSLRPNQLIAASLNWSPLTEEQRFLVLEACSSHLLTSHAIRTLSPDDPRYQGVYLGDIFARDNAYHQGIGWAWLLGPFVLAHLRVFGNRELAREFVLPILRSHLNEAGVGQVSEIFDGDPPHRARGCIAQAWSVAELLRAWMATEMDDFFEDE</sequence>
<feature type="compositionally biased region" description="Polar residues" evidence="1">
    <location>
        <begin position="117"/>
        <end position="127"/>
    </location>
</feature>
<feature type="region of interest" description="Disordered" evidence="1">
    <location>
        <begin position="385"/>
        <end position="408"/>
    </location>
</feature>
<dbReference type="EMBL" id="NBIV01000226">
    <property type="protein sequence ID" value="PXF41228.1"/>
    <property type="molecule type" value="Genomic_DNA"/>
</dbReference>
<dbReference type="OrthoDB" id="4563at2759"/>
<feature type="region of interest" description="Disordered" evidence="1">
    <location>
        <begin position="109"/>
        <end position="153"/>
    </location>
</feature>
<dbReference type="InterPro" id="IPR010401">
    <property type="entry name" value="AGL/Gdb1"/>
</dbReference>
<dbReference type="FunFam" id="1.50.10.10:FF:000073">
    <property type="entry name" value="Glycogen debranching enzyme, hypothetical (TreX-like)"/>
    <property type="match status" value="1"/>
</dbReference>
<organism evidence="4 5">
    <name type="scientific">Gracilariopsis chorda</name>
    <dbReference type="NCBI Taxonomy" id="448386"/>
    <lineage>
        <taxon>Eukaryota</taxon>
        <taxon>Rhodophyta</taxon>
        <taxon>Florideophyceae</taxon>
        <taxon>Rhodymeniophycidae</taxon>
        <taxon>Gracilariales</taxon>
        <taxon>Gracilariaceae</taxon>
        <taxon>Gracilariopsis</taxon>
    </lineage>
</organism>
<comment type="caution">
    <text evidence="4">The sequence shown here is derived from an EMBL/GenBank/DDBJ whole genome shotgun (WGS) entry which is preliminary data.</text>
</comment>
<evidence type="ECO:0000313" key="5">
    <source>
        <dbReference type="Proteomes" id="UP000247409"/>
    </source>
</evidence>
<feature type="domain" description="Glycogen debranching enzyme bacterial and archaeal type N-terminal" evidence="3">
    <location>
        <begin position="165"/>
        <end position="331"/>
    </location>
</feature>
<dbReference type="PANTHER" id="PTHR10569">
    <property type="entry name" value="GLYCOGEN DEBRANCHING ENZYME"/>
    <property type="match status" value="1"/>
</dbReference>
<dbReference type="GO" id="GO:0004135">
    <property type="term" value="F:amylo-alpha-1,6-glucosidase activity"/>
    <property type="evidence" value="ECO:0007669"/>
    <property type="project" value="InterPro"/>
</dbReference>
<keyword evidence="5" id="KW-1185">Reference proteome</keyword>
<dbReference type="InterPro" id="IPR032790">
    <property type="entry name" value="GDE_C"/>
</dbReference>
<dbReference type="GO" id="GO:0004134">
    <property type="term" value="F:4-alpha-glucanotransferase activity"/>
    <property type="evidence" value="ECO:0007669"/>
    <property type="project" value="InterPro"/>
</dbReference>
<dbReference type="Gene3D" id="1.50.10.10">
    <property type="match status" value="1"/>
</dbReference>